<feature type="region of interest" description="Disordered" evidence="5">
    <location>
        <begin position="288"/>
        <end position="307"/>
    </location>
</feature>
<dbReference type="Pfam" id="PF13000">
    <property type="entry name" value="Acatn"/>
    <property type="match status" value="1"/>
</dbReference>
<evidence type="ECO:0000256" key="3">
    <source>
        <dbReference type="ARBA" id="ARBA00022989"/>
    </source>
</evidence>
<dbReference type="InterPro" id="IPR004752">
    <property type="entry name" value="AmpG_permease/AT-1"/>
</dbReference>
<comment type="subcellular location">
    <subcellularLocation>
        <location evidence="1">Membrane</location>
        <topology evidence="1">Multi-pass membrane protein</topology>
    </subcellularLocation>
</comment>
<feature type="transmembrane region" description="Helical" evidence="6">
    <location>
        <begin position="394"/>
        <end position="413"/>
    </location>
</feature>
<protein>
    <submittedName>
        <fullName evidence="7">Acetyl-CoA transporter, putative</fullName>
    </submittedName>
</protein>
<feature type="transmembrane region" description="Helical" evidence="6">
    <location>
        <begin position="513"/>
        <end position="532"/>
    </location>
</feature>
<feature type="transmembrane region" description="Helical" evidence="6">
    <location>
        <begin position="252"/>
        <end position="270"/>
    </location>
</feature>
<dbReference type="PANTHER" id="PTHR12778:SF9">
    <property type="entry name" value="ACETYL-COENZYME A TRANSPORTER 1"/>
    <property type="match status" value="1"/>
</dbReference>
<feature type="transmembrane region" description="Helical" evidence="6">
    <location>
        <begin position="364"/>
        <end position="382"/>
    </location>
</feature>
<dbReference type="GO" id="GO:0035348">
    <property type="term" value="P:acetyl-CoA transmembrane transport"/>
    <property type="evidence" value="ECO:0007669"/>
    <property type="project" value="InterPro"/>
</dbReference>
<feature type="transmembrane region" description="Helical" evidence="6">
    <location>
        <begin position="433"/>
        <end position="454"/>
    </location>
</feature>
<dbReference type="SUPFAM" id="SSF103473">
    <property type="entry name" value="MFS general substrate transporter"/>
    <property type="match status" value="1"/>
</dbReference>
<evidence type="ECO:0000313" key="8">
    <source>
        <dbReference type="Proteomes" id="UP000507536"/>
    </source>
</evidence>
<evidence type="ECO:0000256" key="5">
    <source>
        <dbReference type="SAM" id="MobiDB-lite"/>
    </source>
</evidence>
<feature type="transmembrane region" description="Helical" evidence="6">
    <location>
        <begin position="81"/>
        <end position="103"/>
    </location>
</feature>
<feature type="compositionally biased region" description="Basic and acidic residues" evidence="5">
    <location>
        <begin position="21"/>
        <end position="32"/>
    </location>
</feature>
<proteinExistence type="predicted"/>
<feature type="transmembrane region" description="Helical" evidence="6">
    <location>
        <begin position="475"/>
        <end position="493"/>
    </location>
</feature>
<name>A0A1C6XH96_PLACE</name>
<keyword evidence="4 6" id="KW-0472">Membrane</keyword>
<keyword evidence="2 6" id="KW-0812">Transmembrane</keyword>
<evidence type="ECO:0000256" key="6">
    <source>
        <dbReference type="SAM" id="Phobius"/>
    </source>
</evidence>
<feature type="transmembrane region" description="Helical" evidence="6">
    <location>
        <begin position="142"/>
        <end position="159"/>
    </location>
</feature>
<feature type="compositionally biased region" description="Polar residues" evidence="5">
    <location>
        <begin position="1"/>
        <end position="13"/>
    </location>
</feature>
<evidence type="ECO:0000313" key="7">
    <source>
        <dbReference type="EMBL" id="SCM03341.1"/>
    </source>
</evidence>
<feature type="transmembrane region" description="Helical" evidence="6">
    <location>
        <begin position="320"/>
        <end position="338"/>
    </location>
</feature>
<sequence length="558" mass="65013">MNKSSHGNTNTNLMKERKPKQKTDDEKDDYSKEKISNNNSDFYNVIFLLLLYTIQGVPIGVSSVVPLIIQDKVSYSQLSMLSLISIPFSLKLLWAPIVDAVYIKKFGRRKSWIIPLQLICSLLMILYSLRVSTWLGERNDPINLYYLTSFFFILFFLMATQDIAVDGWALTMLSEKNKGLASICNILGQNIGYCVSQLSFLTLNNKKICFYLFKRYVKIMHSIFHNSEYYKMLNDNLKLIYHTFLPFVDMNVFLKFWGVFILLLTILTFFKKEISNNKENENTKIIEEEQEQKNKSQSISNAPKKDGNEFRNAKETYKNLYELLFLPPMKIFIILFLINRLPFASVEVATNFKMLKKGITKEEFAIFNPFFIPISIISPAIIGKIIQNTNPLNVYYYGYMLRYISNIVLSTLLPLTEYMYSNKTHTPQILFYIYYLYIFGAQIFNNLCIDLMTVSSMGFQNVISDPQIGGTYMTFLNTINNMGSHWSTMFLWLLDYTDMTICYGGRCIFIDGFYTQMICSFLIGILINSFVLKCIKKLQNFPIEDWRTYSDSITKKNN</sequence>
<dbReference type="EMBL" id="LT608185">
    <property type="protein sequence ID" value="SCM03341.1"/>
    <property type="molecule type" value="Genomic_DNA"/>
</dbReference>
<feature type="region of interest" description="Disordered" evidence="5">
    <location>
        <begin position="1"/>
        <end position="32"/>
    </location>
</feature>
<gene>
    <name evidence="7" type="ORF">PCHDS_000086700</name>
</gene>
<evidence type="ECO:0000256" key="2">
    <source>
        <dbReference type="ARBA" id="ARBA00022692"/>
    </source>
</evidence>
<feature type="transmembrane region" description="Helical" evidence="6">
    <location>
        <begin position="112"/>
        <end position="130"/>
    </location>
</feature>
<dbReference type="GO" id="GO:0008521">
    <property type="term" value="F:acetyl-CoA transmembrane transporter activity"/>
    <property type="evidence" value="ECO:0007669"/>
    <property type="project" value="InterPro"/>
</dbReference>
<dbReference type="InterPro" id="IPR024371">
    <property type="entry name" value="AcetylCoA_trans_1-like"/>
</dbReference>
<dbReference type="AlphaFoldDB" id="A0A1C6XH96"/>
<dbReference type="PANTHER" id="PTHR12778">
    <property type="entry name" value="SOLUTE CARRIER FAMILY 33 ACETYL-COA TRANSPORTER -RELATED"/>
    <property type="match status" value="1"/>
</dbReference>
<feature type="transmembrane region" description="Helical" evidence="6">
    <location>
        <begin position="42"/>
        <end position="69"/>
    </location>
</feature>
<dbReference type="GO" id="GO:0016020">
    <property type="term" value="C:membrane"/>
    <property type="evidence" value="ECO:0007669"/>
    <property type="project" value="UniProtKB-SubCell"/>
</dbReference>
<accession>A0A1C6XH96</accession>
<evidence type="ECO:0000256" key="4">
    <source>
        <dbReference type="ARBA" id="ARBA00023136"/>
    </source>
</evidence>
<keyword evidence="3 6" id="KW-1133">Transmembrane helix</keyword>
<evidence type="ECO:0000256" key="1">
    <source>
        <dbReference type="ARBA" id="ARBA00004141"/>
    </source>
</evidence>
<dbReference type="InterPro" id="IPR036259">
    <property type="entry name" value="MFS_trans_sf"/>
</dbReference>
<reference evidence="7 8" key="1">
    <citation type="submission" date="2016-08" db="EMBL/GenBank/DDBJ databases">
        <authorList>
            <consortium name="Pathogen Informatics"/>
        </authorList>
    </citation>
    <scope>NUCLEOTIDE SEQUENCE [LARGE SCALE GENOMIC DNA]</scope>
    <source>
        <strain evidence="7 8">DS</strain>
    </source>
</reference>
<organism evidence="7 8">
    <name type="scientific">Plasmodium chabaudi adami</name>
    <dbReference type="NCBI Taxonomy" id="5826"/>
    <lineage>
        <taxon>Eukaryota</taxon>
        <taxon>Sar</taxon>
        <taxon>Alveolata</taxon>
        <taxon>Apicomplexa</taxon>
        <taxon>Aconoidasida</taxon>
        <taxon>Haemosporida</taxon>
        <taxon>Plasmodiidae</taxon>
        <taxon>Plasmodium</taxon>
        <taxon>Plasmodium (Vinckeia)</taxon>
    </lineage>
</organism>
<dbReference type="Proteomes" id="UP000507536">
    <property type="component" value="Chromosome 5"/>
</dbReference>